<keyword evidence="2" id="KW-0238">DNA-binding</keyword>
<evidence type="ECO:0000313" key="6">
    <source>
        <dbReference type="Proteomes" id="UP001189813"/>
    </source>
</evidence>
<accession>A0ABN9IQC7</accession>
<dbReference type="SUPFAM" id="SSF46689">
    <property type="entry name" value="Homeodomain-like"/>
    <property type="match status" value="2"/>
</dbReference>
<proteinExistence type="predicted"/>
<feature type="domain" description="HTH araC/xylS-type" evidence="4">
    <location>
        <begin position="192"/>
        <end position="289"/>
    </location>
</feature>
<dbReference type="InterPro" id="IPR050204">
    <property type="entry name" value="AraC_XylS_family_regulators"/>
</dbReference>
<dbReference type="PANTHER" id="PTHR46796">
    <property type="entry name" value="HTH-TYPE TRANSCRIPTIONAL ACTIVATOR RHAS-RELATED"/>
    <property type="match status" value="1"/>
</dbReference>
<organism evidence="5 6">
    <name type="scientific">Ralstonia psammae</name>
    <dbReference type="NCBI Taxonomy" id="3058598"/>
    <lineage>
        <taxon>Bacteria</taxon>
        <taxon>Pseudomonadati</taxon>
        <taxon>Pseudomonadota</taxon>
        <taxon>Betaproteobacteria</taxon>
        <taxon>Burkholderiales</taxon>
        <taxon>Burkholderiaceae</taxon>
        <taxon>Ralstonia</taxon>
    </lineage>
</organism>
<keyword evidence="6" id="KW-1185">Reference proteome</keyword>
<dbReference type="InterPro" id="IPR003313">
    <property type="entry name" value="AraC-bd"/>
</dbReference>
<gene>
    <name evidence="5" type="primary">rhaS_4</name>
    <name evidence="5" type="ORF">LMG19083_01526</name>
</gene>
<comment type="caution">
    <text evidence="5">The sequence shown here is derived from an EMBL/GenBank/DDBJ whole genome shotgun (WGS) entry which is preliminary data.</text>
</comment>
<dbReference type="Pfam" id="PF12833">
    <property type="entry name" value="HTH_18"/>
    <property type="match status" value="1"/>
</dbReference>
<keyword evidence="1" id="KW-0805">Transcription regulation</keyword>
<evidence type="ECO:0000256" key="3">
    <source>
        <dbReference type="ARBA" id="ARBA00023163"/>
    </source>
</evidence>
<name>A0ABN9IQC7_9RALS</name>
<evidence type="ECO:0000259" key="4">
    <source>
        <dbReference type="PROSITE" id="PS01124"/>
    </source>
</evidence>
<dbReference type="InterPro" id="IPR009057">
    <property type="entry name" value="Homeodomain-like_sf"/>
</dbReference>
<dbReference type="PANTHER" id="PTHR46796:SF2">
    <property type="entry name" value="TRANSCRIPTIONAL REGULATORY PROTEIN"/>
    <property type="match status" value="1"/>
</dbReference>
<reference evidence="5 6" key="1">
    <citation type="submission" date="2023-07" db="EMBL/GenBank/DDBJ databases">
        <authorList>
            <person name="Peeters C."/>
        </authorList>
    </citation>
    <scope>NUCLEOTIDE SEQUENCE [LARGE SCALE GENOMIC DNA]</scope>
    <source>
        <strain evidence="5 6">LMG 19083</strain>
    </source>
</reference>
<dbReference type="Pfam" id="PF02311">
    <property type="entry name" value="AraC_binding"/>
    <property type="match status" value="1"/>
</dbReference>
<evidence type="ECO:0000313" key="5">
    <source>
        <dbReference type="EMBL" id="CAJ0787079.1"/>
    </source>
</evidence>
<dbReference type="SMART" id="SM00342">
    <property type="entry name" value="HTH_ARAC"/>
    <property type="match status" value="1"/>
</dbReference>
<evidence type="ECO:0000256" key="1">
    <source>
        <dbReference type="ARBA" id="ARBA00023015"/>
    </source>
</evidence>
<evidence type="ECO:0000256" key="2">
    <source>
        <dbReference type="ARBA" id="ARBA00023125"/>
    </source>
</evidence>
<dbReference type="EMBL" id="CATZBU010000003">
    <property type="protein sequence ID" value="CAJ0787079.1"/>
    <property type="molecule type" value="Genomic_DNA"/>
</dbReference>
<dbReference type="PROSITE" id="PS01124">
    <property type="entry name" value="HTH_ARAC_FAMILY_2"/>
    <property type="match status" value="1"/>
</dbReference>
<keyword evidence="3" id="KW-0804">Transcription</keyword>
<dbReference type="SUPFAM" id="SSF51215">
    <property type="entry name" value="Regulatory protein AraC"/>
    <property type="match status" value="1"/>
</dbReference>
<dbReference type="InterPro" id="IPR018060">
    <property type="entry name" value="HTH_AraC"/>
</dbReference>
<dbReference type="InterPro" id="IPR037923">
    <property type="entry name" value="HTH-like"/>
</dbReference>
<sequence length="290" mass="31367">MLLPRYAFRPHKEPPLPSRPANLAFSMHRCAMRGVEAVAADSGHAFPRHTHGQFGIGIVDRGAQKSFSGRGTVEAGAGNVITVNPFEVHDGTPIGDAGRAWRMLYLDPGVVTDLATDLHPGHYGDAEFDRPVIHDANLAPRVRMLFAQMTVPVAHSDALLREQLLLSVLADALHTADRPASKHDDAAPNAIRLARTRIDDDPAAAVSLLDLAHETGLSRFQILRGFARVTGLTPHAYQVQRRVALARRLIAQGQPLAEVAAACGFADQSHMTRQFVRKYGVSPGMVAAAR</sequence>
<dbReference type="Proteomes" id="UP001189813">
    <property type="component" value="Unassembled WGS sequence"/>
</dbReference>
<dbReference type="Gene3D" id="1.10.10.60">
    <property type="entry name" value="Homeodomain-like"/>
    <property type="match status" value="1"/>
</dbReference>
<protein>
    <submittedName>
        <fullName evidence="5">HTH-type transcriptional activator RhaS</fullName>
    </submittedName>
</protein>